<gene>
    <name evidence="1" type="ORF">glysoja_037605</name>
</gene>
<reference evidence="1" key="1">
    <citation type="submission" date="2014-07" db="EMBL/GenBank/DDBJ databases">
        <title>Identification of a novel salt tolerance gene in wild soybean by whole-genome sequencing.</title>
        <authorList>
            <person name="Lam H.-M."/>
            <person name="Qi X."/>
            <person name="Li M.-W."/>
            <person name="Liu X."/>
            <person name="Xie M."/>
            <person name="Ni M."/>
            <person name="Xu X."/>
        </authorList>
    </citation>
    <scope>NUCLEOTIDE SEQUENCE [LARGE SCALE GENOMIC DNA]</scope>
    <source>
        <tissue evidence="1">Root</tissue>
    </source>
</reference>
<evidence type="ECO:0000313" key="1">
    <source>
        <dbReference type="EMBL" id="KHN06861.1"/>
    </source>
</evidence>
<dbReference type="AlphaFoldDB" id="A0A0B2PC60"/>
<sequence>MSTAFSDVLPPPFSIFISKLHEYSCDFYLRKLRLLSPNSMYKVEFLENGPHS</sequence>
<name>A0A0B2PC60_GLYSO</name>
<proteinExistence type="predicted"/>
<dbReference type="Proteomes" id="UP000053555">
    <property type="component" value="Unassembled WGS sequence"/>
</dbReference>
<protein>
    <submittedName>
        <fullName evidence="1">Uncharacterized protein</fullName>
    </submittedName>
</protein>
<accession>A0A0B2PC60</accession>
<organism evidence="1">
    <name type="scientific">Glycine soja</name>
    <name type="common">Wild soybean</name>
    <dbReference type="NCBI Taxonomy" id="3848"/>
    <lineage>
        <taxon>Eukaryota</taxon>
        <taxon>Viridiplantae</taxon>
        <taxon>Streptophyta</taxon>
        <taxon>Embryophyta</taxon>
        <taxon>Tracheophyta</taxon>
        <taxon>Spermatophyta</taxon>
        <taxon>Magnoliopsida</taxon>
        <taxon>eudicotyledons</taxon>
        <taxon>Gunneridae</taxon>
        <taxon>Pentapetalae</taxon>
        <taxon>rosids</taxon>
        <taxon>fabids</taxon>
        <taxon>Fabales</taxon>
        <taxon>Fabaceae</taxon>
        <taxon>Papilionoideae</taxon>
        <taxon>50 kb inversion clade</taxon>
        <taxon>NPAAA clade</taxon>
        <taxon>indigoferoid/millettioid clade</taxon>
        <taxon>Phaseoleae</taxon>
        <taxon>Glycine</taxon>
        <taxon>Glycine subgen. Soja</taxon>
    </lineage>
</organism>
<dbReference type="EMBL" id="KN667408">
    <property type="protein sequence ID" value="KHN06861.1"/>
    <property type="molecule type" value="Genomic_DNA"/>
</dbReference>